<evidence type="ECO:0000313" key="2">
    <source>
        <dbReference type="Proteomes" id="UP000050794"/>
    </source>
</evidence>
<organism evidence="2 3">
    <name type="scientific">Toxocara canis</name>
    <name type="common">Canine roundworm</name>
    <dbReference type="NCBI Taxonomy" id="6265"/>
    <lineage>
        <taxon>Eukaryota</taxon>
        <taxon>Metazoa</taxon>
        <taxon>Ecdysozoa</taxon>
        <taxon>Nematoda</taxon>
        <taxon>Chromadorea</taxon>
        <taxon>Rhabditida</taxon>
        <taxon>Spirurina</taxon>
        <taxon>Ascaridomorpha</taxon>
        <taxon>Ascaridoidea</taxon>
        <taxon>Toxocaridae</taxon>
        <taxon>Toxocara</taxon>
    </lineage>
</organism>
<dbReference type="PANTHER" id="PTHR31389">
    <property type="entry name" value="LD39211P"/>
    <property type="match status" value="1"/>
</dbReference>
<dbReference type="Pfam" id="PF07801">
    <property type="entry name" value="DUF1647"/>
    <property type="match status" value="1"/>
</dbReference>
<sequence length="238" mass="27217">MVDTLYGHYKKDLSTSLLAQSTPSNTLINEKKLQTNPINTKAPVDRRLCDSIQQFYELRKKKQQRLISYNLGDVQPAVLVDFLRSCPIADLRQLNFTEYPHYVSKLLEYRWKSLIIADVLRESKAVLWIDSSTLFQNDSITLQAIDLDMWGANTMLWIGKRDVKEEVLKPFVQCSLVEDCMAPPGSILSCNFPPGPRRNYANCHRYDQAAVNVIVALRAGLNITRYTISNSVLKTSRM</sequence>
<reference evidence="1 2" key="2">
    <citation type="submission" date="2018-11" db="EMBL/GenBank/DDBJ databases">
        <authorList>
            <consortium name="Pathogen Informatics"/>
        </authorList>
    </citation>
    <scope>NUCLEOTIDE SEQUENCE [LARGE SCALE GENOMIC DNA]</scope>
</reference>
<evidence type="ECO:0000313" key="3">
    <source>
        <dbReference type="WBParaSite" id="TCNE_0001850901-mRNA-1"/>
    </source>
</evidence>
<name>A0A183VCN5_TOXCA</name>
<keyword evidence="2" id="KW-1185">Reference proteome</keyword>
<gene>
    <name evidence="1" type="ORF">TCNE_LOCUS18505</name>
</gene>
<protein>
    <submittedName>
        <fullName evidence="3">ULP_PROTEASE domain-containing protein</fullName>
    </submittedName>
</protein>
<evidence type="ECO:0000313" key="1">
    <source>
        <dbReference type="EMBL" id="VDM49826.1"/>
    </source>
</evidence>
<dbReference type="InterPro" id="IPR012444">
    <property type="entry name" value="DUF1647"/>
</dbReference>
<dbReference type="PANTHER" id="PTHR31389:SF4">
    <property type="entry name" value="LD39211P"/>
    <property type="match status" value="1"/>
</dbReference>
<proteinExistence type="predicted"/>
<accession>A0A183VCN5</accession>
<dbReference type="WBParaSite" id="TCNE_0001850901-mRNA-1">
    <property type="protein sequence ID" value="TCNE_0001850901-mRNA-1"/>
    <property type="gene ID" value="TCNE_0001850901"/>
</dbReference>
<dbReference type="AlphaFoldDB" id="A0A183VCN5"/>
<dbReference type="EMBL" id="UYWY01025606">
    <property type="protein sequence ID" value="VDM49826.1"/>
    <property type="molecule type" value="Genomic_DNA"/>
</dbReference>
<reference evidence="3" key="1">
    <citation type="submission" date="2016-06" db="UniProtKB">
        <authorList>
            <consortium name="WormBaseParasite"/>
        </authorList>
    </citation>
    <scope>IDENTIFICATION</scope>
</reference>
<dbReference type="Proteomes" id="UP000050794">
    <property type="component" value="Unassembled WGS sequence"/>
</dbReference>